<feature type="signal peptide" evidence="17">
    <location>
        <begin position="1"/>
        <end position="37"/>
    </location>
</feature>
<dbReference type="GO" id="GO:0015344">
    <property type="term" value="F:siderophore uptake transmembrane transporter activity"/>
    <property type="evidence" value="ECO:0007669"/>
    <property type="project" value="TreeGrafter"/>
</dbReference>
<dbReference type="PANTHER" id="PTHR32552">
    <property type="entry name" value="FERRICHROME IRON RECEPTOR-RELATED"/>
    <property type="match status" value="1"/>
</dbReference>
<reference evidence="20 21" key="1">
    <citation type="submission" date="2018-11" db="EMBL/GenBank/DDBJ databases">
        <title>The genome of Variovorax sp T529.</title>
        <authorList>
            <person name="Gao J."/>
        </authorList>
    </citation>
    <scope>NUCLEOTIDE SEQUENCE [LARGE SCALE GENOMIC DNA]</scope>
    <source>
        <strain evidence="20 21">T529</strain>
    </source>
</reference>
<dbReference type="InterPro" id="IPR036942">
    <property type="entry name" value="Beta-barrel_TonB_sf"/>
</dbReference>
<dbReference type="InterPro" id="IPR010105">
    <property type="entry name" value="TonB_sidphr_rcpt"/>
</dbReference>
<evidence type="ECO:0000256" key="11">
    <source>
        <dbReference type="ARBA" id="ARBA00023136"/>
    </source>
</evidence>
<evidence type="ECO:0000259" key="18">
    <source>
        <dbReference type="Pfam" id="PF00593"/>
    </source>
</evidence>
<evidence type="ECO:0000313" key="20">
    <source>
        <dbReference type="EMBL" id="RRH83731.1"/>
    </source>
</evidence>
<dbReference type="Gene3D" id="2.170.130.10">
    <property type="entry name" value="TonB-dependent receptor, plug domain"/>
    <property type="match status" value="1"/>
</dbReference>
<dbReference type="InterPro" id="IPR037066">
    <property type="entry name" value="Plug_dom_sf"/>
</dbReference>
<dbReference type="Pfam" id="PF07715">
    <property type="entry name" value="Plug"/>
    <property type="match status" value="1"/>
</dbReference>
<evidence type="ECO:0000256" key="7">
    <source>
        <dbReference type="ARBA" id="ARBA00022729"/>
    </source>
</evidence>
<keyword evidence="11 14" id="KW-0472">Membrane</keyword>
<accession>A0A3P3EBG3</accession>
<dbReference type="EMBL" id="RQXU01000020">
    <property type="protein sequence ID" value="RRH83731.1"/>
    <property type="molecule type" value="Genomic_DNA"/>
</dbReference>
<keyword evidence="12 20" id="KW-0675">Receptor</keyword>
<dbReference type="NCBIfam" id="TIGR01783">
    <property type="entry name" value="TonB-siderophor"/>
    <property type="match status" value="1"/>
</dbReference>
<evidence type="ECO:0000256" key="14">
    <source>
        <dbReference type="PROSITE-ProRule" id="PRU01360"/>
    </source>
</evidence>
<gene>
    <name evidence="20" type="ORF">EH244_25050</name>
</gene>
<evidence type="ECO:0000256" key="15">
    <source>
        <dbReference type="PROSITE-ProRule" id="PRU10144"/>
    </source>
</evidence>
<keyword evidence="4 14" id="KW-1134">Transmembrane beta strand</keyword>
<dbReference type="InterPro" id="IPR039426">
    <property type="entry name" value="TonB-dep_rcpt-like"/>
</dbReference>
<dbReference type="GO" id="GO:0038023">
    <property type="term" value="F:signaling receptor activity"/>
    <property type="evidence" value="ECO:0007669"/>
    <property type="project" value="InterPro"/>
</dbReference>
<feature type="chain" id="PRO_5017968073" evidence="17">
    <location>
        <begin position="38"/>
        <end position="738"/>
    </location>
</feature>
<evidence type="ECO:0000256" key="10">
    <source>
        <dbReference type="ARBA" id="ARBA00023077"/>
    </source>
</evidence>
<name>A0A3P3EBG3_9BURK</name>
<sequence length="738" mass="78122">MVDHLYGRRRGVKSKLAVAAQAAFAASAAWYAGAALAQTMDARPANEPAAAATATLPLVTATEQSDSIDAPPPAIRGGQVGRGARMGILGNASVMETPFSVTSYTAQTIENDQARSVADVLSADPSVRMGSARSNINEDITIRGFSVPSSDFALNGVFGVTPYWRAPLEAVERVEIIKGPSASLFGMTPGGSVGGVVNLVPKRAESEPITRFTGSASSDSVFGGHVDIGRRFGPDGAFGVRINAMQREGDTAIKGQSTRESLGAVALDYRGRALRASLDLLAQKERIDNVVRQFQAGPTLAAVPRAPDNSYPYPGLGWSDGRNGSAVLKAAYDLSDNLTAYASYGQRKLNWGAVASNPVIMDTAGNYSFFGGWQRMSVESKSLDAGLRGWFSTGPVKHEVALNFSRLEQEQTLGFYTGYPGGSSNLYAGLLFPTPSTAGIGNPLRPYLDTKLTSLALADTLSFMDDRLRVTLGLRRQQVAGQDYDFSTGQASGAYYDESATTPVAGVVYKLQPHISLYASYIEGLSRGEVAPISAAISNPGAVMPPYKSKQKEIGVKFDLDGGMVAAVSLFELTKPSAGLSGSTFGVFGEQRNRGVEATLAGELARGVRVLGGVTYMDGVITKAATSALEGKKAIGVPDWQLNLGAEWDMPFLPGLTLTGRMIHTGKTAVDPANTLHIPGWNRFDAGARYATRLGGKPVTFRMNVENLFDKDYWGTSTAGYLFVGSPRTVSLSASIDF</sequence>
<keyword evidence="9" id="KW-0406">Ion transport</keyword>
<dbReference type="InterPro" id="IPR012910">
    <property type="entry name" value="Plug_dom"/>
</dbReference>
<evidence type="ECO:0000256" key="12">
    <source>
        <dbReference type="ARBA" id="ARBA00023170"/>
    </source>
</evidence>
<dbReference type="SUPFAM" id="SSF56935">
    <property type="entry name" value="Porins"/>
    <property type="match status" value="1"/>
</dbReference>
<comment type="subcellular location">
    <subcellularLocation>
        <location evidence="1 14">Cell outer membrane</location>
        <topology evidence="1 14">Multi-pass membrane protein</topology>
    </subcellularLocation>
</comment>
<evidence type="ECO:0000256" key="4">
    <source>
        <dbReference type="ARBA" id="ARBA00022452"/>
    </source>
</evidence>
<dbReference type="RefSeq" id="WP_124961017.1">
    <property type="nucleotide sequence ID" value="NZ_RQXU01000020.1"/>
</dbReference>
<evidence type="ECO:0000256" key="9">
    <source>
        <dbReference type="ARBA" id="ARBA00023065"/>
    </source>
</evidence>
<protein>
    <submittedName>
        <fullName evidence="20">TonB-dependent receptor</fullName>
    </submittedName>
</protein>
<keyword evidence="7 17" id="KW-0732">Signal</keyword>
<keyword evidence="5" id="KW-0410">Iron transport</keyword>
<keyword evidence="8" id="KW-0408">Iron</keyword>
<dbReference type="Gene3D" id="2.40.170.20">
    <property type="entry name" value="TonB-dependent receptor, beta-barrel domain"/>
    <property type="match status" value="1"/>
</dbReference>
<dbReference type="AlphaFoldDB" id="A0A3P3EBG3"/>
<dbReference type="Proteomes" id="UP000271590">
    <property type="component" value="Unassembled WGS sequence"/>
</dbReference>
<dbReference type="PROSITE" id="PS52016">
    <property type="entry name" value="TONB_DEPENDENT_REC_3"/>
    <property type="match status" value="1"/>
</dbReference>
<dbReference type="Pfam" id="PF00593">
    <property type="entry name" value="TonB_dep_Rec_b-barrel"/>
    <property type="match status" value="1"/>
</dbReference>
<evidence type="ECO:0000256" key="5">
    <source>
        <dbReference type="ARBA" id="ARBA00022496"/>
    </source>
</evidence>
<feature type="domain" description="TonB-dependent receptor-like beta-barrel" evidence="18">
    <location>
        <begin position="305"/>
        <end position="708"/>
    </location>
</feature>
<dbReference type="InterPro" id="IPR000531">
    <property type="entry name" value="Beta-barrel_TonB"/>
</dbReference>
<dbReference type="PANTHER" id="PTHR32552:SF82">
    <property type="entry name" value="FCUA PROTEIN"/>
    <property type="match status" value="1"/>
</dbReference>
<evidence type="ECO:0000256" key="17">
    <source>
        <dbReference type="SAM" id="SignalP"/>
    </source>
</evidence>
<evidence type="ECO:0000259" key="19">
    <source>
        <dbReference type="Pfam" id="PF07715"/>
    </source>
</evidence>
<proteinExistence type="inferred from homology"/>
<evidence type="ECO:0000313" key="21">
    <source>
        <dbReference type="Proteomes" id="UP000271590"/>
    </source>
</evidence>
<comment type="caution">
    <text evidence="20">The sequence shown here is derived from an EMBL/GenBank/DDBJ whole genome shotgun (WGS) entry which is preliminary data.</text>
</comment>
<keyword evidence="6 14" id="KW-0812">Transmembrane</keyword>
<feature type="short sequence motif" description="TonB C-terminal box" evidence="15">
    <location>
        <begin position="721"/>
        <end position="738"/>
    </location>
</feature>
<evidence type="ECO:0000256" key="16">
    <source>
        <dbReference type="RuleBase" id="RU003357"/>
    </source>
</evidence>
<dbReference type="InterPro" id="IPR010917">
    <property type="entry name" value="TonB_rcpt_CS"/>
</dbReference>
<keyword evidence="3 14" id="KW-0813">Transport</keyword>
<evidence type="ECO:0000256" key="6">
    <source>
        <dbReference type="ARBA" id="ARBA00022692"/>
    </source>
</evidence>
<evidence type="ECO:0000256" key="1">
    <source>
        <dbReference type="ARBA" id="ARBA00004571"/>
    </source>
</evidence>
<dbReference type="GO" id="GO:0009279">
    <property type="term" value="C:cell outer membrane"/>
    <property type="evidence" value="ECO:0007669"/>
    <property type="project" value="UniProtKB-SubCell"/>
</dbReference>
<keyword evidence="13 14" id="KW-0998">Cell outer membrane</keyword>
<evidence type="ECO:0000256" key="8">
    <source>
        <dbReference type="ARBA" id="ARBA00023004"/>
    </source>
</evidence>
<dbReference type="GO" id="GO:0015891">
    <property type="term" value="P:siderophore transport"/>
    <property type="evidence" value="ECO:0007669"/>
    <property type="project" value="InterPro"/>
</dbReference>
<keyword evidence="10 16" id="KW-0798">TonB box</keyword>
<organism evidence="20 21">
    <name type="scientific">Variovorax beijingensis</name>
    <dbReference type="NCBI Taxonomy" id="2496117"/>
    <lineage>
        <taxon>Bacteria</taxon>
        <taxon>Pseudomonadati</taxon>
        <taxon>Pseudomonadota</taxon>
        <taxon>Betaproteobacteria</taxon>
        <taxon>Burkholderiales</taxon>
        <taxon>Comamonadaceae</taxon>
        <taxon>Variovorax</taxon>
    </lineage>
</organism>
<evidence type="ECO:0000256" key="3">
    <source>
        <dbReference type="ARBA" id="ARBA00022448"/>
    </source>
</evidence>
<dbReference type="CDD" id="cd01347">
    <property type="entry name" value="ligand_gated_channel"/>
    <property type="match status" value="1"/>
</dbReference>
<feature type="domain" description="TonB-dependent receptor plug" evidence="19">
    <location>
        <begin position="94"/>
        <end position="191"/>
    </location>
</feature>
<dbReference type="PROSITE" id="PS01156">
    <property type="entry name" value="TONB_DEPENDENT_REC_2"/>
    <property type="match status" value="1"/>
</dbReference>
<evidence type="ECO:0000256" key="2">
    <source>
        <dbReference type="ARBA" id="ARBA00009810"/>
    </source>
</evidence>
<evidence type="ECO:0000256" key="13">
    <source>
        <dbReference type="ARBA" id="ARBA00023237"/>
    </source>
</evidence>
<comment type="similarity">
    <text evidence="2 14 16">Belongs to the TonB-dependent receptor family.</text>
</comment>